<accession>A0A177HVD8</accession>
<name>A0A177HVD8_9ACTN</name>
<evidence type="ECO:0000256" key="1">
    <source>
        <dbReference type="SAM" id="Phobius"/>
    </source>
</evidence>
<dbReference type="EMBL" id="LOHS01000053">
    <property type="protein sequence ID" value="OAH14901.1"/>
    <property type="molecule type" value="Genomic_DNA"/>
</dbReference>
<dbReference type="RefSeq" id="WP_067274208.1">
    <property type="nucleotide sequence ID" value="NZ_LOHS01000053.1"/>
</dbReference>
<dbReference type="Proteomes" id="UP000077381">
    <property type="component" value="Unassembled WGS sequence"/>
</dbReference>
<sequence length="230" mass="24204">MQSASKDPARALRTPRAAGVTGVLFALLLATALVLVRIATPVDAAGAADWLADDGHRDALTTALGLVPFAGVFFLWFMGAVRDYVGHGGDDRFFDTLFLGSGLLFVAMLFALAVGVDGLTGGGGVSPPGAPPGDGQQPWELGRHLSLSLLGDYAMRMAAVFTVSTTVIGSRLGVFPRWLDWLGAAAGLVLMFLVSSVPWSELVFPAWVMAVSGYVLWSSFRRTDRSTAAT</sequence>
<feature type="transmembrane region" description="Helical" evidence="1">
    <location>
        <begin position="60"/>
        <end position="81"/>
    </location>
</feature>
<comment type="caution">
    <text evidence="2">The sequence shown here is derived from an EMBL/GenBank/DDBJ whole genome shotgun (WGS) entry which is preliminary data.</text>
</comment>
<keyword evidence="1" id="KW-1133">Transmembrane helix</keyword>
<evidence type="ECO:0008006" key="4">
    <source>
        <dbReference type="Google" id="ProtNLM"/>
    </source>
</evidence>
<evidence type="ECO:0000313" key="2">
    <source>
        <dbReference type="EMBL" id="OAH14901.1"/>
    </source>
</evidence>
<dbReference type="OrthoDB" id="3381134at2"/>
<dbReference type="PATRIC" id="fig|1716141.3.peg.1823"/>
<reference evidence="2 3" key="1">
    <citation type="submission" date="2015-12" db="EMBL/GenBank/DDBJ databases">
        <title>Genome sequence of Streptomyces sp. G25.</title>
        <authorList>
            <person name="Poehlein A."/>
            <person name="Roettig A."/>
            <person name="Hiessl S."/>
            <person name="Hauschild P."/>
            <person name="Schauer J."/>
            <person name="Madkour M.H."/>
            <person name="Al-Ansari A.M."/>
            <person name="Almakishah N.H."/>
            <person name="Steinbuechel A."/>
            <person name="Daniel R."/>
        </authorList>
    </citation>
    <scope>NUCLEOTIDE SEQUENCE [LARGE SCALE GENOMIC DNA]</scope>
    <source>
        <strain evidence="3">G25(2015)</strain>
    </source>
</reference>
<keyword evidence="1" id="KW-0812">Transmembrane</keyword>
<organism evidence="2 3">
    <name type="scientific">Streptomyces jeddahensis</name>
    <dbReference type="NCBI Taxonomy" id="1716141"/>
    <lineage>
        <taxon>Bacteria</taxon>
        <taxon>Bacillati</taxon>
        <taxon>Actinomycetota</taxon>
        <taxon>Actinomycetes</taxon>
        <taxon>Kitasatosporales</taxon>
        <taxon>Streptomycetaceae</taxon>
        <taxon>Streptomyces</taxon>
    </lineage>
</organism>
<feature type="transmembrane region" description="Helical" evidence="1">
    <location>
        <begin position="93"/>
        <end position="116"/>
    </location>
</feature>
<evidence type="ECO:0000313" key="3">
    <source>
        <dbReference type="Proteomes" id="UP000077381"/>
    </source>
</evidence>
<feature type="transmembrane region" description="Helical" evidence="1">
    <location>
        <begin position="153"/>
        <end position="172"/>
    </location>
</feature>
<gene>
    <name evidence="2" type="ORF">STSP_17380</name>
</gene>
<proteinExistence type="predicted"/>
<protein>
    <recommendedName>
        <fullName evidence="4">DUF4386 family protein</fullName>
    </recommendedName>
</protein>
<feature type="transmembrane region" description="Helical" evidence="1">
    <location>
        <begin position="179"/>
        <end position="196"/>
    </location>
</feature>
<dbReference type="AlphaFoldDB" id="A0A177HVD8"/>
<keyword evidence="1" id="KW-0472">Membrane</keyword>
<feature type="transmembrane region" description="Helical" evidence="1">
    <location>
        <begin position="202"/>
        <end position="220"/>
    </location>
</feature>
<keyword evidence="3" id="KW-1185">Reference proteome</keyword>